<evidence type="ECO:0000313" key="5">
    <source>
        <dbReference type="Proteomes" id="UP000327013"/>
    </source>
</evidence>
<feature type="compositionally biased region" description="Polar residues" evidence="3">
    <location>
        <begin position="431"/>
        <end position="440"/>
    </location>
</feature>
<dbReference type="Gene3D" id="1.10.340.30">
    <property type="entry name" value="Hypothetical protein, domain 2"/>
    <property type="match status" value="1"/>
</dbReference>
<evidence type="ECO:0000256" key="1">
    <source>
        <dbReference type="ARBA" id="ARBA00004123"/>
    </source>
</evidence>
<feature type="compositionally biased region" description="Basic and acidic residues" evidence="3">
    <location>
        <begin position="460"/>
        <end position="474"/>
    </location>
</feature>
<feature type="region of interest" description="Disordered" evidence="3">
    <location>
        <begin position="120"/>
        <end position="144"/>
    </location>
</feature>
<gene>
    <name evidence="4" type="ORF">FH972_012639</name>
</gene>
<organism evidence="4 5">
    <name type="scientific">Carpinus fangiana</name>
    <dbReference type="NCBI Taxonomy" id="176857"/>
    <lineage>
        <taxon>Eukaryota</taxon>
        <taxon>Viridiplantae</taxon>
        <taxon>Streptophyta</taxon>
        <taxon>Embryophyta</taxon>
        <taxon>Tracheophyta</taxon>
        <taxon>Spermatophyta</taxon>
        <taxon>Magnoliopsida</taxon>
        <taxon>eudicotyledons</taxon>
        <taxon>Gunneridae</taxon>
        <taxon>Pentapetalae</taxon>
        <taxon>rosids</taxon>
        <taxon>fabids</taxon>
        <taxon>Fagales</taxon>
        <taxon>Betulaceae</taxon>
        <taxon>Carpinus</taxon>
    </lineage>
</organism>
<dbReference type="GO" id="GO:0003677">
    <property type="term" value="F:DNA binding"/>
    <property type="evidence" value="ECO:0007669"/>
    <property type="project" value="InterPro"/>
</dbReference>
<feature type="region of interest" description="Disordered" evidence="3">
    <location>
        <begin position="1"/>
        <end position="28"/>
    </location>
</feature>
<evidence type="ECO:0000313" key="4">
    <source>
        <dbReference type="EMBL" id="KAE8055820.1"/>
    </source>
</evidence>
<dbReference type="FunFam" id="1.10.340.30:FF:000007">
    <property type="entry name" value="Methyl-CpG-binding domain protein 4"/>
    <property type="match status" value="1"/>
</dbReference>
<name>A0A5N6R4B6_9ROSI</name>
<feature type="region of interest" description="Disordered" evidence="3">
    <location>
        <begin position="394"/>
        <end position="415"/>
    </location>
</feature>
<protein>
    <submittedName>
        <fullName evidence="4">Uncharacterized protein</fullName>
    </submittedName>
</protein>
<dbReference type="EMBL" id="CM017325">
    <property type="protein sequence ID" value="KAE8055820.1"/>
    <property type="molecule type" value="Genomic_DNA"/>
</dbReference>
<sequence length="853" mass="96522">MATEEQSNQEEAAGREDSSTRSHTIMAEEEQSALFCTGNLLGGDGAIASVPVKKKKRKNRNSLPSTAVSSLDFSASSPTPQSQAHDPILNLTHENGIASCADYLNYNINLDVNLAINCSDNTNNNDMKKNKKKKSKKVLEQEESWVVSPSGTRCSYDFPTNDTDSNEIEEEKDCNKKKDRRKRNGSKCCELAREEDRAFEFDKQKREPDYRIKSRIGPFDASLENEVLKLEDILSRSIYKSNGTRTDLKDGQHDDEEEPTFSFKAANNPSILAIDGCCNLAGEVEDEAVIIPSIYASLKEEKVHQNELEIGKTVGSKQRRRTKKQRRIARIDVRKVSPYFQKIPNEGENADEPNLNLTHENGIASCADYLNSRKRRKISDIKCDVNLSISCYNNTNNNDKKKKKTNPSSSKKGFEVEESWVVSSLGTRCSYDSPTNNTAPNVIKVEKDCNKSKDKRRKRNDSNTDERRRKRNDSKCCELVKEEDTAFEFDMQKREPGYQMKSRIGPSDGSYENEVLKLEDVLSQSIYKSNGTRTNLKDGQHDDEEEPTFSSVVTNNPNILAIDGGCNLAEEAENEAVIIPSIYASLKEVQQNELEIVKAVGFKRRRRKGKQQAIPHINVRKVSPYFCRSTGQQEVRNDDNGRQFSLTRACAKARATSAKVSPYFQKIPKEEENADGLLLEGKNGCKTGVTVCTVLSTSEKLGEAYLRKSPDNMWKPPRSSYGLLQEDHAHDPWRVLVICMLLNRTSGLQAKRVILDLFTLCPDAKTATEVTPEEIEKIIKTLGLQRKRAAMIQRLSQEYLWESWTHVTQLHGVGKYAADAYAIFCTGKWDLVRPTDHMLNYYWEFLCSIRHTL</sequence>
<reference evidence="4 5" key="1">
    <citation type="submission" date="2019-06" db="EMBL/GenBank/DDBJ databases">
        <title>A chromosomal-level reference genome of Carpinus fangiana (Coryloideae, Betulaceae).</title>
        <authorList>
            <person name="Yang X."/>
            <person name="Wang Z."/>
            <person name="Zhang L."/>
            <person name="Hao G."/>
            <person name="Liu J."/>
            <person name="Yang Y."/>
        </authorList>
    </citation>
    <scope>NUCLEOTIDE SEQUENCE [LARGE SCALE GENOMIC DNA]</scope>
    <source>
        <strain evidence="4">Cfa_2016G</strain>
        <tissue evidence="4">Leaf</tissue>
    </source>
</reference>
<comment type="subcellular location">
    <subcellularLocation>
        <location evidence="1">Nucleus</location>
    </subcellularLocation>
</comment>
<evidence type="ECO:0000256" key="2">
    <source>
        <dbReference type="ARBA" id="ARBA00023242"/>
    </source>
</evidence>
<dbReference type="PANTHER" id="PTHR15074:SF0">
    <property type="entry name" value="METHYL-CPG-BINDING DOMAIN PROTEIN 4-LIKE PROTEIN"/>
    <property type="match status" value="1"/>
</dbReference>
<keyword evidence="5" id="KW-1185">Reference proteome</keyword>
<feature type="region of interest" description="Disordered" evidence="3">
    <location>
        <begin position="52"/>
        <end position="86"/>
    </location>
</feature>
<keyword evidence="2" id="KW-0539">Nucleus</keyword>
<dbReference type="OrthoDB" id="10265068at2759"/>
<dbReference type="InterPro" id="IPR045138">
    <property type="entry name" value="MeCP2/MBD4"/>
</dbReference>
<dbReference type="GO" id="GO:0003824">
    <property type="term" value="F:catalytic activity"/>
    <property type="evidence" value="ECO:0007669"/>
    <property type="project" value="InterPro"/>
</dbReference>
<feature type="region of interest" description="Disordered" evidence="3">
    <location>
        <begin position="431"/>
        <end position="474"/>
    </location>
</feature>
<dbReference type="AlphaFoldDB" id="A0A5N6R4B6"/>
<dbReference type="PANTHER" id="PTHR15074">
    <property type="entry name" value="METHYL-CPG-BINDING PROTEIN"/>
    <property type="match status" value="1"/>
</dbReference>
<evidence type="ECO:0000256" key="3">
    <source>
        <dbReference type="SAM" id="MobiDB-lite"/>
    </source>
</evidence>
<feature type="compositionally biased region" description="Polar residues" evidence="3">
    <location>
        <begin position="1"/>
        <end position="10"/>
    </location>
</feature>
<feature type="compositionally biased region" description="Polar residues" evidence="3">
    <location>
        <begin position="62"/>
        <end position="84"/>
    </location>
</feature>
<dbReference type="GO" id="GO:0006281">
    <property type="term" value="P:DNA repair"/>
    <property type="evidence" value="ECO:0007669"/>
    <property type="project" value="InterPro"/>
</dbReference>
<dbReference type="GO" id="GO:0005634">
    <property type="term" value="C:nucleus"/>
    <property type="evidence" value="ECO:0007669"/>
    <property type="project" value="UniProtKB-SubCell"/>
</dbReference>
<accession>A0A5N6R4B6</accession>
<dbReference type="Proteomes" id="UP000327013">
    <property type="component" value="Chromosome 5"/>
</dbReference>
<proteinExistence type="predicted"/>
<dbReference type="SUPFAM" id="SSF48150">
    <property type="entry name" value="DNA-glycosylase"/>
    <property type="match status" value="1"/>
</dbReference>
<dbReference type="InterPro" id="IPR011257">
    <property type="entry name" value="DNA_glycosylase"/>
</dbReference>
<feature type="region of interest" description="Disordered" evidence="3">
    <location>
        <begin position="532"/>
        <end position="551"/>
    </location>
</feature>